<organism evidence="12 13">
    <name type="scientific">Kalanchoe fedtschenkoi</name>
    <name type="common">Lavender scallops</name>
    <name type="synonym">South American air plant</name>
    <dbReference type="NCBI Taxonomy" id="63787"/>
    <lineage>
        <taxon>Eukaryota</taxon>
        <taxon>Viridiplantae</taxon>
        <taxon>Streptophyta</taxon>
        <taxon>Embryophyta</taxon>
        <taxon>Tracheophyta</taxon>
        <taxon>Spermatophyta</taxon>
        <taxon>Magnoliopsida</taxon>
        <taxon>eudicotyledons</taxon>
        <taxon>Gunneridae</taxon>
        <taxon>Pentapetalae</taxon>
        <taxon>Saxifragales</taxon>
        <taxon>Crassulaceae</taxon>
        <taxon>Kalanchoe</taxon>
    </lineage>
</organism>
<dbReference type="PANTHER" id="PTHR31832:SF68">
    <property type="entry name" value="B-BOX ZINC FINGER PROTEIN 22"/>
    <property type="match status" value="1"/>
</dbReference>
<accession>A0A7N0TJ73</accession>
<keyword evidence="6" id="KW-0805">Transcription regulation</keyword>
<feature type="compositionally biased region" description="Low complexity" evidence="10">
    <location>
        <begin position="153"/>
        <end position="163"/>
    </location>
</feature>
<dbReference type="GO" id="GO:0008270">
    <property type="term" value="F:zinc ion binding"/>
    <property type="evidence" value="ECO:0007669"/>
    <property type="project" value="UniProtKB-KW"/>
</dbReference>
<name>A0A7N0TJ73_KALFE</name>
<dbReference type="SMART" id="SM00336">
    <property type="entry name" value="BBOX"/>
    <property type="match status" value="2"/>
</dbReference>
<dbReference type="CDD" id="cd19821">
    <property type="entry name" value="Bbox1_BBX-like"/>
    <property type="match status" value="2"/>
</dbReference>
<evidence type="ECO:0000256" key="5">
    <source>
        <dbReference type="ARBA" id="ARBA00022833"/>
    </source>
</evidence>
<keyword evidence="13" id="KW-1185">Reference proteome</keyword>
<dbReference type="EnsemblPlants" id="Kaladp0038s0084.2.v1.1">
    <property type="protein sequence ID" value="Kaladp0038s0084.2.v1.1"/>
    <property type="gene ID" value="Kaladp0038s0084.v1.1"/>
</dbReference>
<dbReference type="InterPro" id="IPR000315">
    <property type="entry name" value="Znf_B-box"/>
</dbReference>
<dbReference type="EnsemblPlants" id="Kaladp0038s0084.1.v1.1">
    <property type="protein sequence ID" value="Kaladp0038s0084.1.v1.1"/>
    <property type="gene ID" value="Kaladp0038s0084.v1.1"/>
</dbReference>
<evidence type="ECO:0000313" key="12">
    <source>
        <dbReference type="EnsemblPlants" id="Kaladp0038s0084.3.v1.1"/>
    </source>
</evidence>
<feature type="compositionally biased region" description="Polar residues" evidence="10">
    <location>
        <begin position="257"/>
        <end position="267"/>
    </location>
</feature>
<evidence type="ECO:0000313" key="13">
    <source>
        <dbReference type="Proteomes" id="UP000594263"/>
    </source>
</evidence>
<evidence type="ECO:0000256" key="1">
    <source>
        <dbReference type="ARBA" id="ARBA00004123"/>
    </source>
</evidence>
<dbReference type="GO" id="GO:0005634">
    <property type="term" value="C:nucleus"/>
    <property type="evidence" value="ECO:0007669"/>
    <property type="project" value="UniProtKB-SubCell"/>
</dbReference>
<sequence>MKVLCSACELAEAELICCADEAVLCRGCDEKIHVNKLAQMHQRVYLSAPSSSPKCDICQEAVGYFFCAEDRALLCQGCDASVHKMNDSVSAHQRFLLPGVRVGAHSAQLSASSAAGFAERSNLGTEISKPITKPVSKSAGKASGGSRARRTAEAGAYSAGNGSSSPWLPNELFSLTSVSHGIYHKAHAHRPTKTGGEKLADLELDEILGQVGQFPESSWMVPEIPNPRPALGICWPENHNDQAAFVPEILSSFSSKFKNHQAQQSGPLTAKRRRLS</sequence>
<evidence type="ECO:0000256" key="10">
    <source>
        <dbReference type="SAM" id="MobiDB-lite"/>
    </source>
</evidence>
<evidence type="ECO:0000256" key="3">
    <source>
        <dbReference type="ARBA" id="ARBA00022737"/>
    </source>
</evidence>
<feature type="region of interest" description="Disordered" evidence="10">
    <location>
        <begin position="130"/>
        <end position="163"/>
    </location>
</feature>
<evidence type="ECO:0000256" key="2">
    <source>
        <dbReference type="ARBA" id="ARBA00022723"/>
    </source>
</evidence>
<dbReference type="PANTHER" id="PTHR31832">
    <property type="entry name" value="B-BOX ZINC FINGER PROTEIN 22"/>
    <property type="match status" value="1"/>
</dbReference>
<keyword evidence="8" id="KW-0539">Nucleus</keyword>
<keyword evidence="5" id="KW-0862">Zinc</keyword>
<dbReference type="AlphaFoldDB" id="A0A7N0TJ73"/>
<dbReference type="PROSITE" id="PS50119">
    <property type="entry name" value="ZF_BBOX"/>
    <property type="match status" value="2"/>
</dbReference>
<dbReference type="EnsemblPlants" id="Kaladp0038s0084.3.v1.1">
    <property type="protein sequence ID" value="Kaladp0038s0084.3.v1.1"/>
    <property type="gene ID" value="Kaladp0038s0084.v1.1"/>
</dbReference>
<dbReference type="Gramene" id="Kaladp0038s0084.3.v1.1">
    <property type="protein sequence ID" value="Kaladp0038s0084.3.v1.1"/>
    <property type="gene ID" value="Kaladp0038s0084.v1.1"/>
</dbReference>
<keyword evidence="7" id="KW-0804">Transcription</keyword>
<dbReference type="InterPro" id="IPR049808">
    <property type="entry name" value="CONSTANS-like_Bbox1"/>
</dbReference>
<keyword evidence="4 9" id="KW-0863">Zinc-finger</keyword>
<evidence type="ECO:0000256" key="8">
    <source>
        <dbReference type="ARBA" id="ARBA00023242"/>
    </source>
</evidence>
<reference evidence="12" key="1">
    <citation type="submission" date="2021-01" db="UniProtKB">
        <authorList>
            <consortium name="EnsemblPlants"/>
        </authorList>
    </citation>
    <scope>IDENTIFICATION</scope>
</reference>
<comment type="subcellular location">
    <subcellularLocation>
        <location evidence="1">Nucleus</location>
    </subcellularLocation>
</comment>
<evidence type="ECO:0000259" key="11">
    <source>
        <dbReference type="PROSITE" id="PS50119"/>
    </source>
</evidence>
<dbReference type="Gramene" id="Kaladp0038s0084.1.v1.1">
    <property type="protein sequence ID" value="Kaladp0038s0084.1.v1.1"/>
    <property type="gene ID" value="Kaladp0038s0084.v1.1"/>
</dbReference>
<feature type="compositionally biased region" description="Low complexity" evidence="10">
    <location>
        <begin position="136"/>
        <end position="146"/>
    </location>
</feature>
<dbReference type="GO" id="GO:0009640">
    <property type="term" value="P:photomorphogenesis"/>
    <property type="evidence" value="ECO:0007669"/>
    <property type="project" value="TreeGrafter"/>
</dbReference>
<evidence type="ECO:0000256" key="9">
    <source>
        <dbReference type="PROSITE-ProRule" id="PRU00024"/>
    </source>
</evidence>
<evidence type="ECO:0000256" key="4">
    <source>
        <dbReference type="ARBA" id="ARBA00022771"/>
    </source>
</evidence>
<dbReference type="Gene3D" id="3.30.160.60">
    <property type="entry name" value="Classic Zinc Finger"/>
    <property type="match status" value="1"/>
</dbReference>
<dbReference type="InterPro" id="IPR051979">
    <property type="entry name" value="B-box_zinc_finger"/>
</dbReference>
<dbReference type="GO" id="GO:0006355">
    <property type="term" value="P:regulation of DNA-templated transcription"/>
    <property type="evidence" value="ECO:0007669"/>
    <property type="project" value="TreeGrafter"/>
</dbReference>
<evidence type="ECO:0000256" key="7">
    <source>
        <dbReference type="ARBA" id="ARBA00023163"/>
    </source>
</evidence>
<dbReference type="Pfam" id="PF00643">
    <property type="entry name" value="zf-B_box"/>
    <property type="match status" value="1"/>
</dbReference>
<feature type="region of interest" description="Disordered" evidence="10">
    <location>
        <begin position="257"/>
        <end position="276"/>
    </location>
</feature>
<feature type="domain" description="B box-type" evidence="11">
    <location>
        <begin position="50"/>
        <end position="97"/>
    </location>
</feature>
<keyword evidence="2" id="KW-0479">Metal-binding</keyword>
<protein>
    <recommendedName>
        <fullName evidence="11">B box-type domain-containing protein</fullName>
    </recommendedName>
</protein>
<dbReference type="Proteomes" id="UP000594263">
    <property type="component" value="Unplaced"/>
</dbReference>
<feature type="domain" description="B box-type" evidence="11">
    <location>
        <begin position="1"/>
        <end position="46"/>
    </location>
</feature>
<evidence type="ECO:0000256" key="6">
    <source>
        <dbReference type="ARBA" id="ARBA00023015"/>
    </source>
</evidence>
<dbReference type="Gramene" id="Kaladp0038s0084.2.v1.1">
    <property type="protein sequence ID" value="Kaladp0038s0084.2.v1.1"/>
    <property type="gene ID" value="Kaladp0038s0084.v1.1"/>
</dbReference>
<proteinExistence type="predicted"/>
<keyword evidence="3" id="KW-0677">Repeat</keyword>